<keyword evidence="2" id="KW-1185">Reference proteome</keyword>
<organism evidence="1 2">
    <name type="scientific">Methylomusa anaerophila</name>
    <dbReference type="NCBI Taxonomy" id="1930071"/>
    <lineage>
        <taxon>Bacteria</taxon>
        <taxon>Bacillati</taxon>
        <taxon>Bacillota</taxon>
        <taxon>Negativicutes</taxon>
        <taxon>Selenomonadales</taxon>
        <taxon>Sporomusaceae</taxon>
        <taxon>Methylomusa</taxon>
    </lineage>
</organism>
<protein>
    <submittedName>
        <fullName evidence="1">Uncharacterized protein</fullName>
    </submittedName>
</protein>
<evidence type="ECO:0000313" key="1">
    <source>
        <dbReference type="EMBL" id="BBB90879.1"/>
    </source>
</evidence>
<evidence type="ECO:0000313" key="2">
    <source>
        <dbReference type="Proteomes" id="UP000276437"/>
    </source>
</evidence>
<dbReference type="Proteomes" id="UP000276437">
    <property type="component" value="Chromosome"/>
</dbReference>
<proteinExistence type="predicted"/>
<accession>A0A348AII1</accession>
<sequence>MLHSINHSITNFTGYTKTSPKMSESAYEKAIQNLAAKEATKGVFHSGKSEYMSLLKDYVSVASPDRRSLINYLLRNLRCCSFDDFGNIDYAELKDENGKTIGIYSQTYGWSIVGSSAENARESHFCAIYNEAWNATYNNKGNTSSASSASNSSFEATV</sequence>
<reference evidence="1 2" key="1">
    <citation type="journal article" date="2018" name="Int. J. Syst. Evol. Microbiol.">
        <title>Methylomusa anaerophila gen. nov., sp. nov., an anaerobic methanol-utilizing bacterium isolated from a microbial fuel cell.</title>
        <authorList>
            <person name="Amano N."/>
            <person name="Yamamuro A."/>
            <person name="Miyahara M."/>
            <person name="Kouzuma A."/>
            <person name="Abe T."/>
            <person name="Watanabe K."/>
        </authorList>
    </citation>
    <scope>NUCLEOTIDE SEQUENCE [LARGE SCALE GENOMIC DNA]</scope>
    <source>
        <strain evidence="1 2">MMFC1</strain>
    </source>
</reference>
<dbReference type="EMBL" id="AP018449">
    <property type="protein sequence ID" value="BBB90879.1"/>
    <property type="molecule type" value="Genomic_DNA"/>
</dbReference>
<gene>
    <name evidence="1" type="ORF">MAMMFC1_01546</name>
</gene>
<dbReference type="AlphaFoldDB" id="A0A348AII1"/>
<dbReference type="KEGG" id="mana:MAMMFC1_01546"/>
<name>A0A348AII1_9FIRM</name>